<dbReference type="Proteomes" id="UP000239735">
    <property type="component" value="Unassembled WGS sequence"/>
</dbReference>
<evidence type="ECO:0000313" key="1">
    <source>
        <dbReference type="EMBL" id="SPE23251.1"/>
    </source>
</evidence>
<sequence>MTLFRQHAITDCVPTSSIKLLCWAVNFWIDNRHNSVFDLVMQRKQSPLHICAPAFESWIPQLCSAILSGAVTLAFSLLTTGCLSPLEKHATAFSQATATVIDGSEDAYNAAMRLRLQEQASASVYAYDKDPSWSPYKDLTPLLTPAQLDARIKVLEGVKAYADTLVDLTSGKPSPDLENAAESVGTNLQGLNQTVATDFSTAIPNIPVMSTTQANQVSTAVLALGEYLISRKVKSSLPKVTQDMNPSIQTLCEVLNSDVVILRRQADVDYQMQITQLDHSIRNEGTSVSPYEHRLEIRTLIELADQQKANDELLARLQAALHALAMTHQALATAAQGNNPESISQKIAELAAAGHDLNVYYKSLPNVF</sequence>
<accession>A0A2N9LJ51</accession>
<name>A0A2N9LJ51_9BACT</name>
<dbReference type="EMBL" id="OKRB01000095">
    <property type="protein sequence ID" value="SPE23251.1"/>
    <property type="molecule type" value="Genomic_DNA"/>
</dbReference>
<dbReference type="AlphaFoldDB" id="A0A2N9LJ51"/>
<reference evidence="2" key="1">
    <citation type="submission" date="2018-02" db="EMBL/GenBank/DDBJ databases">
        <authorList>
            <person name="Hausmann B."/>
        </authorList>
    </citation>
    <scope>NUCLEOTIDE SEQUENCE [LARGE SCALE GENOMIC DNA]</scope>
    <source>
        <strain evidence="2">Peat soil MAG SbA5</strain>
    </source>
</reference>
<organism evidence="1 2">
    <name type="scientific">Candidatus Sulfuritelmatomonas gaucii</name>
    <dbReference type="NCBI Taxonomy" id="2043161"/>
    <lineage>
        <taxon>Bacteria</taxon>
        <taxon>Pseudomonadati</taxon>
        <taxon>Acidobacteriota</taxon>
        <taxon>Terriglobia</taxon>
        <taxon>Terriglobales</taxon>
        <taxon>Acidobacteriaceae</taxon>
        <taxon>Candidatus Sulfuritelmatomonas</taxon>
    </lineage>
</organism>
<dbReference type="OrthoDB" id="115452at2"/>
<proteinExistence type="predicted"/>
<gene>
    <name evidence="1" type="ORF">SBA5_380022</name>
</gene>
<evidence type="ECO:0000313" key="2">
    <source>
        <dbReference type="Proteomes" id="UP000239735"/>
    </source>
</evidence>
<protein>
    <submittedName>
        <fullName evidence="1">Uncharacterized protein</fullName>
    </submittedName>
</protein>